<evidence type="ECO:0000259" key="2">
    <source>
        <dbReference type="PROSITE" id="PS51029"/>
    </source>
</evidence>
<keyword evidence="4" id="KW-1185">Reference proteome</keyword>
<protein>
    <recommendedName>
        <fullName evidence="2">MADF domain-containing protein</fullName>
    </recommendedName>
</protein>
<gene>
    <name evidence="3" type="primary">106091604</name>
</gene>
<dbReference type="Proteomes" id="UP000095300">
    <property type="component" value="Unassembled WGS sequence"/>
</dbReference>
<proteinExistence type="predicted"/>
<evidence type="ECO:0000313" key="4">
    <source>
        <dbReference type="Proteomes" id="UP000095300"/>
    </source>
</evidence>
<reference evidence="3" key="1">
    <citation type="submission" date="2020-05" db="UniProtKB">
        <authorList>
            <consortium name="EnsemblMetazoa"/>
        </authorList>
    </citation>
    <scope>IDENTIFICATION</scope>
    <source>
        <strain evidence="3">USDA</strain>
    </source>
</reference>
<organism evidence="3 4">
    <name type="scientific">Stomoxys calcitrans</name>
    <name type="common">Stable fly</name>
    <name type="synonym">Conops calcitrans</name>
    <dbReference type="NCBI Taxonomy" id="35570"/>
    <lineage>
        <taxon>Eukaryota</taxon>
        <taxon>Metazoa</taxon>
        <taxon>Ecdysozoa</taxon>
        <taxon>Arthropoda</taxon>
        <taxon>Hexapoda</taxon>
        <taxon>Insecta</taxon>
        <taxon>Pterygota</taxon>
        <taxon>Neoptera</taxon>
        <taxon>Endopterygota</taxon>
        <taxon>Diptera</taxon>
        <taxon>Brachycera</taxon>
        <taxon>Muscomorpha</taxon>
        <taxon>Muscoidea</taxon>
        <taxon>Muscidae</taxon>
        <taxon>Stomoxys</taxon>
    </lineage>
</organism>
<dbReference type="Pfam" id="PF10545">
    <property type="entry name" value="MADF_DNA_bdg"/>
    <property type="match status" value="1"/>
</dbReference>
<feature type="region of interest" description="Disordered" evidence="1">
    <location>
        <begin position="221"/>
        <end position="261"/>
    </location>
</feature>
<dbReference type="PANTHER" id="PTHR21505:SF8">
    <property type="entry name" value="DPT-YFP REPRESSOR BY OVEREXPRESSION, ISOFORM D-RELATED"/>
    <property type="match status" value="1"/>
</dbReference>
<dbReference type="InterPro" id="IPR006578">
    <property type="entry name" value="MADF-dom"/>
</dbReference>
<accession>A0A1I8P9C4</accession>
<name>A0A1I8P9C4_STOCA</name>
<dbReference type="OrthoDB" id="6617753at2759"/>
<dbReference type="VEuPathDB" id="VectorBase:SCAU006015"/>
<feature type="domain" description="MADF" evidence="2">
    <location>
        <begin position="11"/>
        <end position="109"/>
    </location>
</feature>
<evidence type="ECO:0000256" key="1">
    <source>
        <dbReference type="SAM" id="MobiDB-lite"/>
    </source>
</evidence>
<dbReference type="PROSITE" id="PS51029">
    <property type="entry name" value="MADF"/>
    <property type="match status" value="1"/>
</dbReference>
<feature type="region of interest" description="Disordered" evidence="1">
    <location>
        <begin position="127"/>
        <end position="146"/>
    </location>
</feature>
<dbReference type="SMART" id="SM00595">
    <property type="entry name" value="MADF"/>
    <property type="match status" value="1"/>
</dbReference>
<evidence type="ECO:0000313" key="3">
    <source>
        <dbReference type="EnsemblMetazoa" id="SCAU006015-PA"/>
    </source>
</evidence>
<dbReference type="PANTHER" id="PTHR21505">
    <property type="entry name" value="MADF DOMAIN-CONTAINING PROTEIN-RELATED"/>
    <property type="match status" value="1"/>
</dbReference>
<dbReference type="AlphaFoldDB" id="A0A1I8P9C4"/>
<sequence>MSATLNKFWIEFIELYKSLPELWKQDSDDYSNRNLRKRAYEVMLAKYHEIDKEANLFAVKKKINNIRTSFRREFNKVKRSQQTATNPNEIYVPTLWYYDHMDFLMDEEDDYAGGDTTTVAIEEVDMDEEYQPPHRGQPTPTPQPKKRKFVMVSSQNEQPPMRTDPSSAISGSWEALYRELDQRQKLYANRMITEVLYQAALGRLHENSYKLLDMTVEDTNEAGNYSSDRESETQYYLTESPEPEESVIENEMLRKRPKTTK</sequence>
<dbReference type="EnsemblMetazoa" id="SCAU006015-RA">
    <property type="protein sequence ID" value="SCAU006015-PA"/>
    <property type="gene ID" value="SCAU006015"/>
</dbReference>
<dbReference type="KEGG" id="scac:106091604"/>